<gene>
    <name evidence="1" type="ORF">L1987_37133</name>
</gene>
<reference evidence="1 2" key="2">
    <citation type="journal article" date="2022" name="Mol. Ecol. Resour.">
        <title>The genomes of chicory, endive, great burdock and yacon provide insights into Asteraceae paleo-polyploidization history and plant inulin production.</title>
        <authorList>
            <person name="Fan W."/>
            <person name="Wang S."/>
            <person name="Wang H."/>
            <person name="Wang A."/>
            <person name="Jiang F."/>
            <person name="Liu H."/>
            <person name="Zhao H."/>
            <person name="Xu D."/>
            <person name="Zhang Y."/>
        </authorList>
    </citation>
    <scope>NUCLEOTIDE SEQUENCE [LARGE SCALE GENOMIC DNA]</scope>
    <source>
        <strain evidence="2">cv. Yunnan</strain>
        <tissue evidence="1">Leaves</tissue>
    </source>
</reference>
<reference evidence="2" key="1">
    <citation type="journal article" date="2022" name="Mol. Ecol. Resour.">
        <title>The genomes of chicory, endive, great burdock and yacon provide insights into Asteraceae palaeo-polyploidization history and plant inulin production.</title>
        <authorList>
            <person name="Fan W."/>
            <person name="Wang S."/>
            <person name="Wang H."/>
            <person name="Wang A."/>
            <person name="Jiang F."/>
            <person name="Liu H."/>
            <person name="Zhao H."/>
            <person name="Xu D."/>
            <person name="Zhang Y."/>
        </authorList>
    </citation>
    <scope>NUCLEOTIDE SEQUENCE [LARGE SCALE GENOMIC DNA]</scope>
    <source>
        <strain evidence="2">cv. Yunnan</strain>
    </source>
</reference>
<comment type="caution">
    <text evidence="1">The sequence shown here is derived from an EMBL/GenBank/DDBJ whole genome shotgun (WGS) entry which is preliminary data.</text>
</comment>
<proteinExistence type="predicted"/>
<sequence length="75" mass="8699">MRLQYHNPHFGCGNGELSSFSPLAMTRSPLQKNNKWMNDDDDEIEGLEYDYIGMNSTHDYWGFQSSDDIAENHQV</sequence>
<name>A0ACB9HGV3_9ASTR</name>
<protein>
    <submittedName>
        <fullName evidence="1">Uncharacterized protein</fullName>
    </submittedName>
</protein>
<accession>A0ACB9HGV3</accession>
<evidence type="ECO:0000313" key="2">
    <source>
        <dbReference type="Proteomes" id="UP001056120"/>
    </source>
</evidence>
<keyword evidence="2" id="KW-1185">Reference proteome</keyword>
<dbReference type="Proteomes" id="UP001056120">
    <property type="component" value="Linkage Group LG12"/>
</dbReference>
<organism evidence="1 2">
    <name type="scientific">Smallanthus sonchifolius</name>
    <dbReference type="NCBI Taxonomy" id="185202"/>
    <lineage>
        <taxon>Eukaryota</taxon>
        <taxon>Viridiplantae</taxon>
        <taxon>Streptophyta</taxon>
        <taxon>Embryophyta</taxon>
        <taxon>Tracheophyta</taxon>
        <taxon>Spermatophyta</taxon>
        <taxon>Magnoliopsida</taxon>
        <taxon>eudicotyledons</taxon>
        <taxon>Gunneridae</taxon>
        <taxon>Pentapetalae</taxon>
        <taxon>asterids</taxon>
        <taxon>campanulids</taxon>
        <taxon>Asterales</taxon>
        <taxon>Asteraceae</taxon>
        <taxon>Asteroideae</taxon>
        <taxon>Heliantheae alliance</taxon>
        <taxon>Millerieae</taxon>
        <taxon>Smallanthus</taxon>
    </lineage>
</organism>
<evidence type="ECO:0000313" key="1">
    <source>
        <dbReference type="EMBL" id="KAI3794501.1"/>
    </source>
</evidence>
<dbReference type="EMBL" id="CM042029">
    <property type="protein sequence ID" value="KAI3794501.1"/>
    <property type="molecule type" value="Genomic_DNA"/>
</dbReference>